<dbReference type="AlphaFoldDB" id="A0AAF0C3S5"/>
<dbReference type="RefSeq" id="WP_152646541.1">
    <property type="nucleotide sequence ID" value="NZ_CP059735.1"/>
</dbReference>
<dbReference type="Proteomes" id="UP000032568">
    <property type="component" value="Chromosome"/>
</dbReference>
<organism evidence="1 2">
    <name type="scientific">Thalassomonas actiniarum</name>
    <dbReference type="NCBI Taxonomy" id="485447"/>
    <lineage>
        <taxon>Bacteria</taxon>
        <taxon>Pseudomonadati</taxon>
        <taxon>Pseudomonadota</taxon>
        <taxon>Gammaproteobacteria</taxon>
        <taxon>Alteromonadales</taxon>
        <taxon>Colwelliaceae</taxon>
        <taxon>Thalassomonas</taxon>
    </lineage>
</organism>
<reference evidence="1 2" key="2">
    <citation type="journal article" date="2022" name="Mar. Drugs">
        <title>Bioassay-Guided Fractionation Leads to the Detection of Cholic Acid Generated by the Rare Thalassomonas sp.</title>
        <authorList>
            <person name="Pheiffer F."/>
            <person name="Schneider Y.K."/>
            <person name="Hansen E.H."/>
            <person name="Andersen J.H."/>
            <person name="Isaksson J."/>
            <person name="Busche T."/>
            <person name="R C."/>
            <person name="Kalinowski J."/>
            <person name="Zyl L.V."/>
            <person name="Trindade M."/>
        </authorList>
    </citation>
    <scope>NUCLEOTIDE SEQUENCE [LARGE SCALE GENOMIC DNA]</scope>
    <source>
        <strain evidence="1 2">A5K-106</strain>
    </source>
</reference>
<dbReference type="KEGG" id="tact:SG35_004025"/>
<keyword evidence="2" id="KW-1185">Reference proteome</keyword>
<dbReference type="EMBL" id="CP059735">
    <property type="protein sequence ID" value="WDD99847.1"/>
    <property type="molecule type" value="Genomic_DNA"/>
</dbReference>
<accession>A0AAF0C3S5</accession>
<protein>
    <submittedName>
        <fullName evidence="1">Uncharacterized protein</fullName>
    </submittedName>
</protein>
<sequence>MKLKLNKKKLKNLSQNNQAIPADMTPQIAGAGAGRGDDYSNFCNTINAQTCQCVSRRCG</sequence>
<evidence type="ECO:0000313" key="1">
    <source>
        <dbReference type="EMBL" id="WDD99847.1"/>
    </source>
</evidence>
<evidence type="ECO:0000313" key="2">
    <source>
        <dbReference type="Proteomes" id="UP000032568"/>
    </source>
</evidence>
<reference evidence="1 2" key="1">
    <citation type="journal article" date="2015" name="Genome Announc.">
        <title>Draft Genome Sequences of Marine Isolates of Thalassomonas viridans and Thalassomonas actiniarum.</title>
        <authorList>
            <person name="Olonade I."/>
            <person name="van Zyl L.J."/>
            <person name="Trindade M."/>
        </authorList>
    </citation>
    <scope>NUCLEOTIDE SEQUENCE [LARGE SCALE GENOMIC DNA]</scope>
    <source>
        <strain evidence="1 2">A5K-106</strain>
    </source>
</reference>
<gene>
    <name evidence="1" type="ORF">SG35_004025</name>
</gene>
<name>A0AAF0C3S5_9GAMM</name>
<proteinExistence type="predicted"/>